<protein>
    <submittedName>
        <fullName evidence="1">Uncharacterized protein</fullName>
    </submittedName>
</protein>
<dbReference type="Proteomes" id="UP001160625">
    <property type="component" value="Unassembled WGS sequence"/>
</dbReference>
<evidence type="ECO:0000313" key="1">
    <source>
        <dbReference type="EMBL" id="MDH7639028.1"/>
    </source>
</evidence>
<accession>A0ABT6N1R3</accession>
<comment type="caution">
    <text evidence="1">The sequence shown here is derived from an EMBL/GenBank/DDBJ whole genome shotgun (WGS) entry which is preliminary data.</text>
</comment>
<reference evidence="1" key="1">
    <citation type="submission" date="2023-04" db="EMBL/GenBank/DDBJ databases">
        <title>Sphingomonas sp. MAHUQ-71 isolated from rice field.</title>
        <authorList>
            <person name="Huq M.A."/>
        </authorList>
    </citation>
    <scope>NUCLEOTIDE SEQUENCE</scope>
    <source>
        <strain evidence="1">MAHUQ-71</strain>
    </source>
</reference>
<dbReference type="RefSeq" id="WP_281044296.1">
    <property type="nucleotide sequence ID" value="NZ_JARYGZ010000001.1"/>
</dbReference>
<proteinExistence type="predicted"/>
<organism evidence="1 2">
    <name type="scientific">Sphingomonas oryzagri</name>
    <dbReference type="NCBI Taxonomy" id="3042314"/>
    <lineage>
        <taxon>Bacteria</taxon>
        <taxon>Pseudomonadati</taxon>
        <taxon>Pseudomonadota</taxon>
        <taxon>Alphaproteobacteria</taxon>
        <taxon>Sphingomonadales</taxon>
        <taxon>Sphingomonadaceae</taxon>
        <taxon>Sphingomonas</taxon>
    </lineage>
</organism>
<evidence type="ECO:0000313" key="2">
    <source>
        <dbReference type="Proteomes" id="UP001160625"/>
    </source>
</evidence>
<dbReference type="EMBL" id="JARYGZ010000001">
    <property type="protein sequence ID" value="MDH7639028.1"/>
    <property type="molecule type" value="Genomic_DNA"/>
</dbReference>
<keyword evidence="2" id="KW-1185">Reference proteome</keyword>
<sequence length="62" mass="6874">MHYRLYGLHPVTGRITQGRDISATTDAEAIALGEREHSGAPFEIWCQSRRVFSSADDGIAVR</sequence>
<gene>
    <name evidence="1" type="ORF">QGN17_09835</name>
</gene>
<name>A0ABT6N1R3_9SPHN</name>